<dbReference type="RefSeq" id="WP_117454640.1">
    <property type="nucleotide sequence ID" value="NZ_CP060636.1"/>
</dbReference>
<feature type="transmembrane region" description="Helical" evidence="1">
    <location>
        <begin position="53"/>
        <end position="76"/>
    </location>
</feature>
<sequence>MNKRKVKHLIYMGIVCLLLLVLSSIYAVLYNHGRLVEPMDFSTYTFHIKDTPMVLSGILLIIYIIYMTIFIIKYNMRKPVDTTHTKKLSPYLGFLGFFGFFGFAGFWTYNSAGIIYPFIFFIFFGFFGFYYDGKLSNTLRDELFEQNVKTASIKAYKTGFALLFIVIWGIGMGMLSKNLEWCAIFMLISISLIYALVLFLDKYYLYRLEKED</sequence>
<feature type="transmembrane region" description="Helical" evidence="1">
    <location>
        <begin position="114"/>
        <end position="133"/>
    </location>
</feature>
<dbReference type="AlphaFoldDB" id="A0A7G9GS87"/>
<evidence type="ECO:0000256" key="1">
    <source>
        <dbReference type="SAM" id="Phobius"/>
    </source>
</evidence>
<gene>
    <name evidence="2" type="ORF">H9Q80_06920</name>
</gene>
<dbReference type="KEGG" id="ehn:H9Q80_06920"/>
<dbReference type="EMBL" id="CP060636">
    <property type="protein sequence ID" value="QNM13669.1"/>
    <property type="molecule type" value="Genomic_DNA"/>
</dbReference>
<feature type="transmembrane region" description="Helical" evidence="1">
    <location>
        <begin position="9"/>
        <end position="33"/>
    </location>
</feature>
<organism evidence="2 3">
    <name type="scientific">[Eubacterium] hominis</name>
    <dbReference type="NCBI Taxonomy" id="2764325"/>
    <lineage>
        <taxon>Bacteria</taxon>
        <taxon>Bacillati</taxon>
        <taxon>Bacillota</taxon>
        <taxon>Erysipelotrichia</taxon>
        <taxon>Erysipelotrichales</taxon>
        <taxon>Erysipelotrichaceae</taxon>
        <taxon>Amedibacillus</taxon>
    </lineage>
</organism>
<dbReference type="Proteomes" id="UP000515856">
    <property type="component" value="Chromosome"/>
</dbReference>
<feature type="transmembrane region" description="Helical" evidence="1">
    <location>
        <begin position="88"/>
        <end position="108"/>
    </location>
</feature>
<proteinExistence type="predicted"/>
<dbReference type="Pfam" id="PF09946">
    <property type="entry name" value="DUF2178"/>
    <property type="match status" value="1"/>
</dbReference>
<reference evidence="2 3" key="1">
    <citation type="submission" date="2020-08" db="EMBL/GenBank/DDBJ databases">
        <authorList>
            <person name="Liu C."/>
            <person name="Sun Q."/>
        </authorList>
    </citation>
    <scope>NUCLEOTIDE SEQUENCE [LARGE SCALE GENOMIC DNA]</scope>
    <source>
        <strain evidence="2 3">NSJ-61</strain>
    </source>
</reference>
<feature type="transmembrane region" description="Helical" evidence="1">
    <location>
        <begin position="154"/>
        <end position="175"/>
    </location>
</feature>
<feature type="transmembrane region" description="Helical" evidence="1">
    <location>
        <begin position="181"/>
        <end position="200"/>
    </location>
</feature>
<keyword evidence="1" id="KW-0472">Membrane</keyword>
<evidence type="ECO:0000313" key="2">
    <source>
        <dbReference type="EMBL" id="QNM13669.1"/>
    </source>
</evidence>
<accession>A0A7G9GS87</accession>
<keyword evidence="3" id="KW-1185">Reference proteome</keyword>
<protein>
    <submittedName>
        <fullName evidence="2">DUF3796 domain-containing protein</fullName>
    </submittedName>
</protein>
<dbReference type="InterPro" id="IPR019235">
    <property type="entry name" value="DUF2178_TM"/>
</dbReference>
<name>A0A7G9GS87_9FIRM</name>
<keyword evidence="1" id="KW-0812">Transmembrane</keyword>
<keyword evidence="1" id="KW-1133">Transmembrane helix</keyword>
<evidence type="ECO:0000313" key="3">
    <source>
        <dbReference type="Proteomes" id="UP000515856"/>
    </source>
</evidence>